<gene>
    <name evidence="3" type="ORF">IRJ41_004070</name>
</gene>
<keyword evidence="1" id="KW-0472">Membrane</keyword>
<feature type="signal peptide" evidence="2">
    <location>
        <begin position="1"/>
        <end position="19"/>
    </location>
</feature>
<keyword evidence="1" id="KW-1133">Transmembrane helix</keyword>
<protein>
    <submittedName>
        <fullName evidence="3">Osteopetrosis-associated transmembrane protein 1</fullName>
    </submittedName>
</protein>
<reference evidence="3" key="1">
    <citation type="submission" date="2021-02" db="EMBL/GenBank/DDBJ databases">
        <title>Comparative genomics reveals that relaxation of natural selection precedes convergent phenotypic evolution of cavefish.</title>
        <authorList>
            <person name="Peng Z."/>
        </authorList>
    </citation>
    <scope>NUCLEOTIDE SEQUENCE</scope>
    <source>
        <tissue evidence="3">Muscle</tissue>
    </source>
</reference>
<accession>A0A9W7TP76</accession>
<sequence>MGLLMKCTFLTSCLFVGWSVTIVKCSTYPPEVRGDGALNAPSPPLDSESPALQARSLGFFYSLSLSSTFPDDLEVNEYCIEMLHVFGQRYVAYANCLVSYARPIKICQNCYTGFNSLVEIYTNISSDQLGPGNVSCHDSLMRSDRLMLLYTLFIKLDEIWTIAGCKQCLNENQDTLSNDTIYFMASLNLSLTCFEKFQGNHSELCKDCKLSYKRLNELYGKMEENQTLCIDIEDAMNMTRRLWSKNFGCSVPREETVPVIAVSCFMLFLPIIFYLSSFLHSEQKKRKLIHPNRAKSSSSLMNIQDKFS</sequence>
<dbReference type="EMBL" id="JAFHDT010000015">
    <property type="protein sequence ID" value="KAI7799479.1"/>
    <property type="molecule type" value="Genomic_DNA"/>
</dbReference>
<dbReference type="InterPro" id="IPR019172">
    <property type="entry name" value="Osteopetrosis-assoc_TM_1"/>
</dbReference>
<evidence type="ECO:0000256" key="2">
    <source>
        <dbReference type="SAM" id="SignalP"/>
    </source>
</evidence>
<evidence type="ECO:0000313" key="4">
    <source>
        <dbReference type="Proteomes" id="UP001059041"/>
    </source>
</evidence>
<dbReference type="PANTHER" id="PTHR15644">
    <property type="entry name" value="OSTEOPETROSIS ASSOCIATED TRANSMEMBRANE PROTEIN 1"/>
    <property type="match status" value="1"/>
</dbReference>
<organism evidence="3 4">
    <name type="scientific">Triplophysa rosa</name>
    <name type="common">Cave loach</name>
    <dbReference type="NCBI Taxonomy" id="992332"/>
    <lineage>
        <taxon>Eukaryota</taxon>
        <taxon>Metazoa</taxon>
        <taxon>Chordata</taxon>
        <taxon>Craniata</taxon>
        <taxon>Vertebrata</taxon>
        <taxon>Euteleostomi</taxon>
        <taxon>Actinopterygii</taxon>
        <taxon>Neopterygii</taxon>
        <taxon>Teleostei</taxon>
        <taxon>Ostariophysi</taxon>
        <taxon>Cypriniformes</taxon>
        <taxon>Nemacheilidae</taxon>
        <taxon>Triplophysa</taxon>
    </lineage>
</organism>
<dbReference type="GO" id="GO:0005829">
    <property type="term" value="C:cytosol"/>
    <property type="evidence" value="ECO:0007669"/>
    <property type="project" value="TreeGrafter"/>
</dbReference>
<proteinExistence type="predicted"/>
<dbReference type="PANTHER" id="PTHR15644:SF2">
    <property type="entry name" value="OSTEOPETROSIS-ASSOCIATED TRANSMEMBRANE PROTEIN 1"/>
    <property type="match status" value="1"/>
</dbReference>
<dbReference type="Pfam" id="PF09777">
    <property type="entry name" value="OSTMP1"/>
    <property type="match status" value="1"/>
</dbReference>
<keyword evidence="4" id="KW-1185">Reference proteome</keyword>
<keyword evidence="2" id="KW-0732">Signal</keyword>
<evidence type="ECO:0000256" key="1">
    <source>
        <dbReference type="SAM" id="Phobius"/>
    </source>
</evidence>
<name>A0A9W7TP76_TRIRA</name>
<dbReference type="Proteomes" id="UP001059041">
    <property type="component" value="Linkage Group LG15"/>
</dbReference>
<comment type="caution">
    <text evidence="3">The sequence shown here is derived from an EMBL/GenBank/DDBJ whole genome shotgun (WGS) entry which is preliminary data.</text>
</comment>
<keyword evidence="1 3" id="KW-0812">Transmembrane</keyword>
<feature type="transmembrane region" description="Helical" evidence="1">
    <location>
        <begin position="259"/>
        <end position="279"/>
    </location>
</feature>
<feature type="chain" id="PRO_5040798453" evidence="2">
    <location>
        <begin position="20"/>
        <end position="308"/>
    </location>
</feature>
<evidence type="ECO:0000313" key="3">
    <source>
        <dbReference type="EMBL" id="KAI7799479.1"/>
    </source>
</evidence>
<dbReference type="AlphaFoldDB" id="A0A9W7TP76"/>
<dbReference type="OrthoDB" id="8021850at2759"/>